<evidence type="ECO:0000259" key="6">
    <source>
        <dbReference type="PROSITE" id="PS50268"/>
    </source>
</evidence>
<dbReference type="PROSITE" id="PS50268">
    <property type="entry name" value="CADHERIN_2"/>
    <property type="match status" value="2"/>
</dbReference>
<accession>A0AAV6PLG5</accession>
<evidence type="ECO:0000256" key="3">
    <source>
        <dbReference type="ARBA" id="ARBA00022837"/>
    </source>
</evidence>
<evidence type="ECO:0000256" key="1">
    <source>
        <dbReference type="ARBA" id="ARBA00004370"/>
    </source>
</evidence>
<dbReference type="Pfam" id="PF00028">
    <property type="entry name" value="Cadherin"/>
    <property type="match status" value="2"/>
</dbReference>
<dbReference type="SMART" id="SM00112">
    <property type="entry name" value="CA"/>
    <property type="match status" value="2"/>
</dbReference>
<dbReference type="GO" id="GO:0016477">
    <property type="term" value="P:cell migration"/>
    <property type="evidence" value="ECO:0007669"/>
    <property type="project" value="TreeGrafter"/>
</dbReference>
<dbReference type="PANTHER" id="PTHR24027">
    <property type="entry name" value="CADHERIN-23"/>
    <property type="match status" value="1"/>
</dbReference>
<name>A0AAV6PLG5_SOLSE</name>
<dbReference type="PANTHER" id="PTHR24027:SF438">
    <property type="entry name" value="CADHERIN 23"/>
    <property type="match status" value="1"/>
</dbReference>
<evidence type="ECO:0000256" key="5">
    <source>
        <dbReference type="PROSITE-ProRule" id="PRU00043"/>
    </source>
</evidence>
<dbReference type="CDD" id="cd11304">
    <property type="entry name" value="Cadherin_repeat"/>
    <property type="match status" value="3"/>
</dbReference>
<evidence type="ECO:0000313" key="7">
    <source>
        <dbReference type="EMBL" id="KAG7469000.1"/>
    </source>
</evidence>
<dbReference type="InterPro" id="IPR039808">
    <property type="entry name" value="Cadherin"/>
</dbReference>
<evidence type="ECO:0000256" key="2">
    <source>
        <dbReference type="ARBA" id="ARBA00022737"/>
    </source>
</evidence>
<gene>
    <name evidence="7" type="ORF">JOB18_022428</name>
</gene>
<dbReference type="InterPro" id="IPR020894">
    <property type="entry name" value="Cadherin_CS"/>
</dbReference>
<feature type="domain" description="Cadherin" evidence="6">
    <location>
        <begin position="62"/>
        <end position="167"/>
    </location>
</feature>
<keyword evidence="3 5" id="KW-0106">Calcium</keyword>
<dbReference type="EMBL" id="JAGKHQ010000336">
    <property type="protein sequence ID" value="KAG7469000.1"/>
    <property type="molecule type" value="Genomic_DNA"/>
</dbReference>
<dbReference type="Proteomes" id="UP000693946">
    <property type="component" value="Unassembled WGS sequence"/>
</dbReference>
<dbReference type="GO" id="GO:0016342">
    <property type="term" value="C:catenin complex"/>
    <property type="evidence" value="ECO:0007669"/>
    <property type="project" value="TreeGrafter"/>
</dbReference>
<comment type="subcellular location">
    <subcellularLocation>
        <location evidence="1">Membrane</location>
    </subcellularLocation>
</comment>
<dbReference type="FunFam" id="2.60.40.60:FF:000041">
    <property type="entry name" value="FAT atypical cadherin 1"/>
    <property type="match status" value="1"/>
</dbReference>
<feature type="non-terminal residue" evidence="7">
    <location>
        <position position="1"/>
    </location>
</feature>
<protein>
    <submittedName>
        <fullName evidence="7">Protocadherin Fat 2</fullName>
    </submittedName>
</protein>
<dbReference type="GO" id="GO:0005509">
    <property type="term" value="F:calcium ion binding"/>
    <property type="evidence" value="ECO:0007669"/>
    <property type="project" value="UniProtKB-UniRule"/>
</dbReference>
<keyword evidence="8" id="KW-1185">Reference proteome</keyword>
<dbReference type="InterPro" id="IPR002126">
    <property type="entry name" value="Cadherin-like_dom"/>
</dbReference>
<keyword evidence="2" id="KW-0677">Repeat</keyword>
<dbReference type="PROSITE" id="PS00232">
    <property type="entry name" value="CADHERIN_1"/>
    <property type="match status" value="1"/>
</dbReference>
<dbReference type="GO" id="GO:0045296">
    <property type="term" value="F:cadherin binding"/>
    <property type="evidence" value="ECO:0007669"/>
    <property type="project" value="TreeGrafter"/>
</dbReference>
<sequence>GDDDKDFDIQRNSGTISIARRLDAARHSNYNLTVRVTDGHHSATAQAYVRVLDMNEHRPVFLKSLYEVRVPEDTSPWKDILQISAQDADANSKLVYSVHSSLHPDSTKFFHLDPKSGVLVMTEELDYETISVHTLIVMVRDQEIPVKRNFVKVVIHVEDCNDHSPAFLSPRYEATVSNLAPTGSEVIRVKALDKDMGSNADISYSLHSGIRSAHFYYLAVFLTQSRKHL</sequence>
<keyword evidence="4" id="KW-0472">Membrane</keyword>
<dbReference type="GO" id="GO:0008013">
    <property type="term" value="F:beta-catenin binding"/>
    <property type="evidence" value="ECO:0007669"/>
    <property type="project" value="TreeGrafter"/>
</dbReference>
<dbReference type="GO" id="GO:0007156">
    <property type="term" value="P:homophilic cell adhesion via plasma membrane adhesion molecules"/>
    <property type="evidence" value="ECO:0007669"/>
    <property type="project" value="InterPro"/>
</dbReference>
<dbReference type="AlphaFoldDB" id="A0AAV6PLG5"/>
<evidence type="ECO:0000256" key="4">
    <source>
        <dbReference type="ARBA" id="ARBA00023136"/>
    </source>
</evidence>
<comment type="caution">
    <text evidence="7">The sequence shown here is derived from an EMBL/GenBank/DDBJ whole genome shotgun (WGS) entry which is preliminary data.</text>
</comment>
<organism evidence="7 8">
    <name type="scientific">Solea senegalensis</name>
    <name type="common">Senegalese sole</name>
    <dbReference type="NCBI Taxonomy" id="28829"/>
    <lineage>
        <taxon>Eukaryota</taxon>
        <taxon>Metazoa</taxon>
        <taxon>Chordata</taxon>
        <taxon>Craniata</taxon>
        <taxon>Vertebrata</taxon>
        <taxon>Euteleostomi</taxon>
        <taxon>Actinopterygii</taxon>
        <taxon>Neopterygii</taxon>
        <taxon>Teleostei</taxon>
        <taxon>Neoteleostei</taxon>
        <taxon>Acanthomorphata</taxon>
        <taxon>Carangaria</taxon>
        <taxon>Pleuronectiformes</taxon>
        <taxon>Pleuronectoidei</taxon>
        <taxon>Soleidae</taxon>
        <taxon>Solea</taxon>
    </lineage>
</organism>
<proteinExistence type="predicted"/>
<reference evidence="7 8" key="1">
    <citation type="journal article" date="2021" name="Sci. Rep.">
        <title>Chromosome anchoring in Senegalese sole (Solea senegalensis) reveals sex-associated markers and genome rearrangements in flatfish.</title>
        <authorList>
            <person name="Guerrero-Cozar I."/>
            <person name="Gomez-Garrido J."/>
            <person name="Berbel C."/>
            <person name="Martinez-Blanch J.F."/>
            <person name="Alioto T."/>
            <person name="Claros M.G."/>
            <person name="Gagnaire P.A."/>
            <person name="Manchado M."/>
        </authorList>
    </citation>
    <scope>NUCLEOTIDE SEQUENCE [LARGE SCALE GENOMIC DNA]</scope>
    <source>
        <strain evidence="7">Sse05_10M</strain>
    </source>
</reference>
<evidence type="ECO:0000313" key="8">
    <source>
        <dbReference type="Proteomes" id="UP000693946"/>
    </source>
</evidence>
<feature type="domain" description="Cadherin" evidence="6">
    <location>
        <begin position="7"/>
        <end position="61"/>
    </location>
</feature>